<reference evidence="2" key="1">
    <citation type="submission" date="2013-10" db="EMBL/GenBank/DDBJ databases">
        <title>Genomic analysis of the causative agents of coccidiosis in chickens.</title>
        <authorList>
            <person name="Reid A.J."/>
            <person name="Blake D."/>
            <person name="Billington K."/>
            <person name="Browne H."/>
            <person name="Dunn M."/>
            <person name="Hung S."/>
            <person name="Kawahara F."/>
            <person name="Miranda-Saavedra D."/>
            <person name="Mourier T."/>
            <person name="Nagra H."/>
            <person name="Otto T.D."/>
            <person name="Rawlings N."/>
            <person name="Sanchez A."/>
            <person name="Sanders M."/>
            <person name="Subramaniam C."/>
            <person name="Tay Y."/>
            <person name="Dear P."/>
            <person name="Doerig C."/>
            <person name="Gruber A."/>
            <person name="Parkinson J."/>
            <person name="Shirley M."/>
            <person name="Wan K.L."/>
            <person name="Berriman M."/>
            <person name="Tomley F."/>
            <person name="Pain A."/>
        </authorList>
    </citation>
    <scope>NUCLEOTIDE SEQUENCE [LARGE SCALE GENOMIC DNA]</scope>
    <source>
        <strain evidence="2">Houghton</strain>
    </source>
</reference>
<feature type="region of interest" description="Disordered" evidence="1">
    <location>
        <begin position="1"/>
        <end position="32"/>
    </location>
</feature>
<dbReference type="RefSeq" id="XP_013355163.1">
    <property type="nucleotide sequence ID" value="XM_013499709.1"/>
</dbReference>
<dbReference type="Proteomes" id="UP000030744">
    <property type="component" value="Unassembled WGS sequence"/>
</dbReference>
<evidence type="ECO:0000313" key="3">
    <source>
        <dbReference type="Proteomes" id="UP000030744"/>
    </source>
</evidence>
<dbReference type="GeneID" id="25382085"/>
<accession>U6KAT2</accession>
<feature type="compositionally biased region" description="Basic residues" evidence="1">
    <location>
        <begin position="1"/>
        <end position="10"/>
    </location>
</feature>
<dbReference type="VEuPathDB" id="ToxoDB:EMH_0076270"/>
<protein>
    <submittedName>
        <fullName evidence="2">Uncharacterized protein</fullName>
    </submittedName>
</protein>
<proteinExistence type="predicted"/>
<evidence type="ECO:0000256" key="1">
    <source>
        <dbReference type="SAM" id="MobiDB-lite"/>
    </source>
</evidence>
<dbReference type="AlphaFoldDB" id="U6KAT2"/>
<reference evidence="2" key="2">
    <citation type="submission" date="2013-10" db="EMBL/GenBank/DDBJ databases">
        <authorList>
            <person name="Aslett M."/>
        </authorList>
    </citation>
    <scope>NUCLEOTIDE SEQUENCE [LARGE SCALE GENOMIC DNA]</scope>
    <source>
        <strain evidence="2">Houghton</strain>
    </source>
</reference>
<gene>
    <name evidence="2" type="ORF">EMH_0076270</name>
</gene>
<feature type="region of interest" description="Disordered" evidence="1">
    <location>
        <begin position="88"/>
        <end position="115"/>
    </location>
</feature>
<keyword evidence="3" id="KW-1185">Reference proteome</keyword>
<evidence type="ECO:0000313" key="2">
    <source>
        <dbReference type="EMBL" id="CDJ32598.1"/>
    </source>
</evidence>
<feature type="compositionally biased region" description="Low complexity" evidence="1">
    <location>
        <begin position="105"/>
        <end position="115"/>
    </location>
</feature>
<name>U6KAT2_9EIME</name>
<dbReference type="EMBL" id="HG684321">
    <property type="protein sequence ID" value="CDJ32598.1"/>
    <property type="molecule type" value="Genomic_DNA"/>
</dbReference>
<organism evidence="2 3">
    <name type="scientific">Eimeria mitis</name>
    <dbReference type="NCBI Taxonomy" id="44415"/>
    <lineage>
        <taxon>Eukaryota</taxon>
        <taxon>Sar</taxon>
        <taxon>Alveolata</taxon>
        <taxon>Apicomplexa</taxon>
        <taxon>Conoidasida</taxon>
        <taxon>Coccidia</taxon>
        <taxon>Eucoccidiorida</taxon>
        <taxon>Eimeriorina</taxon>
        <taxon>Eimeriidae</taxon>
        <taxon>Eimeria</taxon>
    </lineage>
</organism>
<sequence length="335" mass="36190">MQGRHKRNCQRRLNSGAAVQRSLSDAEDEQERSEILEHCLDLEQEFGVQPAVSEYVEEASEAKSRLAAMLYDSAATFERMRAVGPQMLQDEAQPPPPKLPRLNESSPSTSHSEASFRAFWQRGSGAAVGGVVSALDPDAWTPEDPTVGVGGGAQQSQTAKLEELLGIQWGVSTSPVGPSAVYELNADVGQASAVRPIQTTPTQQVGHHTGPFYVTVKLLGTSPAAQAVPATSSGGGEPCEATDISLHPFVRLPAVNPKDVRRSFHAERALAPYFGRSSPMDSYVRMRSLFAKASLTPEEAEALMLEAEKLSSYAIDKLTREVEQEQKCWASLSID</sequence>